<proteinExistence type="predicted"/>
<evidence type="ECO:0000256" key="1">
    <source>
        <dbReference type="ARBA" id="ARBA00022729"/>
    </source>
</evidence>
<evidence type="ECO:0000256" key="2">
    <source>
        <dbReference type="SAM" id="MobiDB-lite"/>
    </source>
</evidence>
<dbReference type="Gene3D" id="2.60.40.1240">
    <property type="match status" value="1"/>
</dbReference>
<evidence type="ECO:0000256" key="3">
    <source>
        <dbReference type="SAM" id="Phobius"/>
    </source>
</evidence>
<feature type="compositionally biased region" description="Low complexity" evidence="2">
    <location>
        <begin position="58"/>
        <end position="73"/>
    </location>
</feature>
<feature type="compositionally biased region" description="Pro residues" evidence="2">
    <location>
        <begin position="15"/>
        <end position="30"/>
    </location>
</feature>
<evidence type="ECO:0000313" key="6">
    <source>
        <dbReference type="Proteomes" id="UP001500967"/>
    </source>
</evidence>
<keyword evidence="6" id="KW-1185">Reference proteome</keyword>
<evidence type="ECO:0000259" key="4">
    <source>
        <dbReference type="Pfam" id="PF11611"/>
    </source>
</evidence>
<comment type="caution">
    <text evidence="5">The sequence shown here is derived from an EMBL/GenBank/DDBJ whole genome shotgun (WGS) entry which is preliminary data.</text>
</comment>
<feature type="region of interest" description="Disordered" evidence="2">
    <location>
        <begin position="134"/>
        <end position="164"/>
    </location>
</feature>
<dbReference type="Pfam" id="PF11611">
    <property type="entry name" value="DUF4352"/>
    <property type="match status" value="1"/>
</dbReference>
<reference evidence="5 6" key="1">
    <citation type="journal article" date="2019" name="Int. J. Syst. Evol. Microbiol.">
        <title>The Global Catalogue of Microorganisms (GCM) 10K type strain sequencing project: providing services to taxonomists for standard genome sequencing and annotation.</title>
        <authorList>
            <consortium name="The Broad Institute Genomics Platform"/>
            <consortium name="The Broad Institute Genome Sequencing Center for Infectious Disease"/>
            <person name="Wu L."/>
            <person name="Ma J."/>
        </authorList>
    </citation>
    <scope>NUCLEOTIDE SEQUENCE [LARGE SCALE GENOMIC DNA]</scope>
    <source>
        <strain evidence="5 6">JCM 10425</strain>
    </source>
</reference>
<keyword evidence="3" id="KW-1133">Transmembrane helix</keyword>
<protein>
    <recommendedName>
        <fullName evidence="4">DUF4352 domain-containing protein</fullName>
    </recommendedName>
</protein>
<feature type="transmembrane region" description="Helical" evidence="3">
    <location>
        <begin position="93"/>
        <end position="116"/>
    </location>
</feature>
<accession>A0ABN0UJE5</accession>
<keyword evidence="3" id="KW-0812">Transmembrane</keyword>
<evidence type="ECO:0000313" key="5">
    <source>
        <dbReference type="EMBL" id="GAA0252614.1"/>
    </source>
</evidence>
<feature type="region of interest" description="Disordered" evidence="2">
    <location>
        <begin position="1"/>
        <end position="87"/>
    </location>
</feature>
<feature type="domain" description="DUF4352" evidence="4">
    <location>
        <begin position="158"/>
        <end position="277"/>
    </location>
</feature>
<organism evidence="5 6">
    <name type="scientific">Cryptosporangium japonicum</name>
    <dbReference type="NCBI Taxonomy" id="80872"/>
    <lineage>
        <taxon>Bacteria</taxon>
        <taxon>Bacillati</taxon>
        <taxon>Actinomycetota</taxon>
        <taxon>Actinomycetes</taxon>
        <taxon>Cryptosporangiales</taxon>
        <taxon>Cryptosporangiaceae</taxon>
        <taxon>Cryptosporangium</taxon>
    </lineage>
</organism>
<keyword evidence="1" id="KW-0732">Signal</keyword>
<dbReference type="InterPro" id="IPR029051">
    <property type="entry name" value="DUF4352"/>
</dbReference>
<dbReference type="InterPro" id="IPR029050">
    <property type="entry name" value="Immunoprotect_excell_Ig-like"/>
</dbReference>
<gene>
    <name evidence="5" type="ORF">GCM10009539_42230</name>
</gene>
<dbReference type="Proteomes" id="UP001500967">
    <property type="component" value="Unassembled WGS sequence"/>
</dbReference>
<feature type="compositionally biased region" description="Pro residues" evidence="2">
    <location>
        <begin position="74"/>
        <end position="86"/>
    </location>
</feature>
<name>A0ABN0UJE5_9ACTN</name>
<dbReference type="EMBL" id="BAAAGX010000016">
    <property type="protein sequence ID" value="GAA0252614.1"/>
    <property type="molecule type" value="Genomic_DNA"/>
</dbReference>
<keyword evidence="3" id="KW-0472">Membrane</keyword>
<dbReference type="RefSeq" id="WP_344650589.1">
    <property type="nucleotide sequence ID" value="NZ_BAAAGX010000016.1"/>
</dbReference>
<sequence>MTYPNDPQQPYGSGPQPPHGSGPPYNPGPQQPYGDLPQPPSYGDPAAGQPYGQPPYGQPAYGQQPYGQPAYGQPGPPPYGQVPPPKKSNGGKIAAIIGGVFVALCLVCGVVGFFLYNGAKDAANEAADRYSFSPPAITSGAPDSGASDAPAGGPEGALNTPARDGDAEFTVTSVKCGINEIGQYAKYTPKGQYCQMKATVKNVGSGEVSLVAASKYQATTDGGDTVDADITATVASNPDDTSKFLGDVAAGGSEDMIVAWDIPKGQKITKLTLYGSFGSSGVVVNVS</sequence>